<name>A0A841EM25_9BACT</name>
<dbReference type="SUPFAM" id="SSF49464">
    <property type="entry name" value="Carboxypeptidase regulatory domain-like"/>
    <property type="match status" value="1"/>
</dbReference>
<sequence>MIAYYLKYIAFIICFLLLITHSSLGQIPILERNISVRFNNDRITEVLDVIADEGDFYFSYNSNLIDGDKRIDLAVTNRPVRDVLKQIFGTSISYKVRGQYVILLKNTTENQNLHFILSGYIVAPDEGIKLPDASIYEKTSLASAVSNQYGFYKIKLLTKKFPIRLSISKPGYERQVVWIKNAQNDYLNIELISEKKAIVYETPFEDNSIEQMEAFKRRHQYIEPIPVFKDNRPPFVDAAGDESFHPVFVSADSLAYRTDWEKFKDEVGKFFVRRSQRINAFNINDTLNQKLQVSLLPFLGTNRLLSGSIINDFSINILMGYSGGVRKLEVGGLLNGVHHDVEGVQIAGLGNVVGGEVRGLQMSTLLNITGNLGRGLQLSSGINLVANTANGWQVGLVNFAQNVGKKGKQIGLLNISETTESTPFGLLSFVSSSDGYKRLELTVDENETGSVTFKTGVRKFYNILTIGYNFLRTRELFSAGYGIGRAYEMNHGWMLNTDLVANVMVEYDAFNPNVGTLLKFDVSFEKQIAKNAAITFGPSLKALFIDRYNVATWQSKPFSRMPTYTPLFATEHSTFWLGFQMGLRIRSK</sequence>
<evidence type="ECO:0000313" key="1">
    <source>
        <dbReference type="EMBL" id="MBB6005187.1"/>
    </source>
</evidence>
<evidence type="ECO:0000313" key="2">
    <source>
        <dbReference type="Proteomes" id="UP000524404"/>
    </source>
</evidence>
<proteinExistence type="predicted"/>
<accession>A0A841EM25</accession>
<evidence type="ECO:0008006" key="3">
    <source>
        <dbReference type="Google" id="ProtNLM"/>
    </source>
</evidence>
<dbReference type="Proteomes" id="UP000524404">
    <property type="component" value="Unassembled WGS sequence"/>
</dbReference>
<gene>
    <name evidence="1" type="ORF">HNP25_003859</name>
</gene>
<organism evidence="1 2">
    <name type="scientific">Arcicella rosea</name>
    <dbReference type="NCBI Taxonomy" id="502909"/>
    <lineage>
        <taxon>Bacteria</taxon>
        <taxon>Pseudomonadati</taxon>
        <taxon>Bacteroidota</taxon>
        <taxon>Cytophagia</taxon>
        <taxon>Cytophagales</taxon>
        <taxon>Flectobacillaceae</taxon>
        <taxon>Arcicella</taxon>
    </lineage>
</organism>
<protein>
    <recommendedName>
        <fullName evidence="3">Secretin and TonB N terminus short domain-containing protein</fullName>
    </recommendedName>
</protein>
<dbReference type="InterPro" id="IPR008969">
    <property type="entry name" value="CarboxyPept-like_regulatory"/>
</dbReference>
<dbReference type="AlphaFoldDB" id="A0A841EM25"/>
<reference evidence="1 2" key="1">
    <citation type="submission" date="2020-08" db="EMBL/GenBank/DDBJ databases">
        <title>Functional genomics of gut bacteria from endangered species of beetles.</title>
        <authorList>
            <person name="Carlos-Shanley C."/>
        </authorList>
    </citation>
    <scope>NUCLEOTIDE SEQUENCE [LARGE SCALE GENOMIC DNA]</scope>
    <source>
        <strain evidence="1 2">S00070</strain>
    </source>
</reference>
<dbReference type="EMBL" id="JACHKT010000037">
    <property type="protein sequence ID" value="MBB6005187.1"/>
    <property type="molecule type" value="Genomic_DNA"/>
</dbReference>
<comment type="caution">
    <text evidence="1">The sequence shown here is derived from an EMBL/GenBank/DDBJ whole genome shotgun (WGS) entry which is preliminary data.</text>
</comment>
<keyword evidence="2" id="KW-1185">Reference proteome</keyword>
<dbReference type="RefSeq" id="WP_184136778.1">
    <property type="nucleotide sequence ID" value="NZ_JACHKT010000037.1"/>
</dbReference>